<evidence type="ECO:0000256" key="2">
    <source>
        <dbReference type="ARBA" id="ARBA00009810"/>
    </source>
</evidence>
<dbReference type="PROSITE" id="PS52016">
    <property type="entry name" value="TONB_DEPENDENT_REC_3"/>
    <property type="match status" value="1"/>
</dbReference>
<dbReference type="InterPro" id="IPR039426">
    <property type="entry name" value="TonB-dep_rcpt-like"/>
</dbReference>
<evidence type="ECO:0000259" key="13">
    <source>
        <dbReference type="Pfam" id="PF00593"/>
    </source>
</evidence>
<keyword evidence="9 10" id="KW-0998">Cell outer membrane</keyword>
<organism evidence="15 16">
    <name type="scientific">Pseudoduganella ginsengisoli</name>
    <dbReference type="NCBI Taxonomy" id="1462440"/>
    <lineage>
        <taxon>Bacteria</taxon>
        <taxon>Pseudomonadati</taxon>
        <taxon>Pseudomonadota</taxon>
        <taxon>Betaproteobacteria</taxon>
        <taxon>Burkholderiales</taxon>
        <taxon>Oxalobacteraceae</taxon>
        <taxon>Telluria group</taxon>
        <taxon>Pseudoduganella</taxon>
    </lineage>
</organism>
<accession>A0A6L6Q5K5</accession>
<feature type="chain" id="PRO_5026680100" evidence="12">
    <location>
        <begin position="23"/>
        <end position="809"/>
    </location>
</feature>
<keyword evidence="16" id="KW-1185">Reference proteome</keyword>
<evidence type="ECO:0000256" key="7">
    <source>
        <dbReference type="ARBA" id="ARBA00023136"/>
    </source>
</evidence>
<evidence type="ECO:0000256" key="12">
    <source>
        <dbReference type="SAM" id="SignalP"/>
    </source>
</evidence>
<dbReference type="InterPro" id="IPR037066">
    <property type="entry name" value="Plug_dom_sf"/>
</dbReference>
<dbReference type="RefSeq" id="WP_155441393.1">
    <property type="nucleotide sequence ID" value="NZ_WNLA01000020.1"/>
</dbReference>
<dbReference type="Pfam" id="PF07715">
    <property type="entry name" value="Plug"/>
    <property type="match status" value="1"/>
</dbReference>
<keyword evidence="3 10" id="KW-0813">Transport</keyword>
<protein>
    <submittedName>
        <fullName evidence="15">TonB-dependent receptor</fullName>
    </submittedName>
</protein>
<keyword evidence="5 10" id="KW-0812">Transmembrane</keyword>
<feature type="domain" description="TonB-dependent receptor-like beta-barrel" evidence="13">
    <location>
        <begin position="282"/>
        <end position="766"/>
    </location>
</feature>
<gene>
    <name evidence="15" type="ORF">GM668_23450</name>
</gene>
<dbReference type="Gene3D" id="2.170.130.10">
    <property type="entry name" value="TonB-dependent receptor, plug domain"/>
    <property type="match status" value="1"/>
</dbReference>
<feature type="domain" description="TonB-dependent receptor plug" evidence="14">
    <location>
        <begin position="43"/>
        <end position="163"/>
    </location>
</feature>
<dbReference type="AlphaFoldDB" id="A0A6L6Q5K5"/>
<keyword evidence="4 10" id="KW-1134">Transmembrane beta strand</keyword>
<evidence type="ECO:0000313" key="16">
    <source>
        <dbReference type="Proteomes" id="UP000484015"/>
    </source>
</evidence>
<keyword evidence="6 11" id="KW-0798">TonB box</keyword>
<dbReference type="OrthoDB" id="8530571at2"/>
<keyword evidence="8 15" id="KW-0675">Receptor</keyword>
<feature type="signal peptide" evidence="12">
    <location>
        <begin position="1"/>
        <end position="22"/>
    </location>
</feature>
<dbReference type="Pfam" id="PF00593">
    <property type="entry name" value="TonB_dep_Rec_b-barrel"/>
    <property type="match status" value="1"/>
</dbReference>
<dbReference type="Gene3D" id="2.40.170.20">
    <property type="entry name" value="TonB-dependent receptor, beta-barrel domain"/>
    <property type="match status" value="1"/>
</dbReference>
<keyword evidence="12" id="KW-0732">Signal</keyword>
<dbReference type="GO" id="GO:0009279">
    <property type="term" value="C:cell outer membrane"/>
    <property type="evidence" value="ECO:0007669"/>
    <property type="project" value="UniProtKB-SubCell"/>
</dbReference>
<keyword evidence="7 10" id="KW-0472">Membrane</keyword>
<evidence type="ECO:0000256" key="5">
    <source>
        <dbReference type="ARBA" id="ARBA00022692"/>
    </source>
</evidence>
<dbReference type="PANTHER" id="PTHR47234:SF3">
    <property type="entry name" value="SECRETIN_TONB SHORT N-TERMINAL DOMAIN-CONTAINING PROTEIN"/>
    <property type="match status" value="1"/>
</dbReference>
<dbReference type="Proteomes" id="UP000484015">
    <property type="component" value="Unassembled WGS sequence"/>
</dbReference>
<dbReference type="InterPro" id="IPR012910">
    <property type="entry name" value="Plug_dom"/>
</dbReference>
<evidence type="ECO:0000256" key="9">
    <source>
        <dbReference type="ARBA" id="ARBA00023237"/>
    </source>
</evidence>
<dbReference type="CDD" id="cd01347">
    <property type="entry name" value="ligand_gated_channel"/>
    <property type="match status" value="1"/>
</dbReference>
<dbReference type="InterPro" id="IPR036942">
    <property type="entry name" value="Beta-barrel_TonB_sf"/>
</dbReference>
<name>A0A6L6Q5K5_9BURK</name>
<evidence type="ECO:0000256" key="11">
    <source>
        <dbReference type="RuleBase" id="RU003357"/>
    </source>
</evidence>
<evidence type="ECO:0000256" key="8">
    <source>
        <dbReference type="ARBA" id="ARBA00023170"/>
    </source>
</evidence>
<dbReference type="EMBL" id="WNLA01000020">
    <property type="protein sequence ID" value="MTW05037.1"/>
    <property type="molecule type" value="Genomic_DNA"/>
</dbReference>
<dbReference type="InterPro" id="IPR000531">
    <property type="entry name" value="Beta-barrel_TonB"/>
</dbReference>
<sequence>MNPLQLTAIAWAVLAASTSAYAQETAPDQVTIIGSRAKARTVFDSPVPVDLFNAREVANALSSGEVGAALQNLAPSINFPRIESSGASDSVRGIQLRGLGPDQVLVLVNGKRRHASALLDTESSFAGTVPVDINAIPAGAIERIEILRDGAGAQYGSDAVAGVINIVLKKGRSGGTASIGYGANHTDFKPTGQTLTDGQTTTASADTGLPIGDAGFVRFGFDARRRLPTERAGRSDAGWTSWNSTPADLALDGKILFKSGDSRQDSGSLFYNALAPLGGGIDAYSFATLNRRLSDGSAWFRYPGDPSNVPALYPAGYRPVTHGNKTDASVVAGVKFALDAWNVDASARHGSDRFNYGVSHSVNASLGDKSPTAFHLASFRTGQQGLNVDATRDVNVGWQTPVSVAVGAEWLHETYRTLPGDPASYAGGPFTDAPPGAQAGPGLRPADAFDGSRNVKSVYADAETEFGALLLGAAARWSDYSDFGSAKTGKLSARYKVAPGLLVRGAVSNSFRAPALAQTGFRFATLNFNADGTGLQTAALLPASDTLARAFGAQPLKPEKSENVSLGFAWRPVTATSLSVDAYRIRLRDRITRTSDLQSDAVSAYLAGQGRTDIGSVAFLANLLDTATRGVDAVLNHELKAAGGTLNLSAALNVNKTRLDQARTGSAALAKIDPDLPLLTDAGLFRIKHASPKNKLVLGADWQGGALGVQVRATRFGALQDFVYDSDAPVVEGVNAQYFGPVWTVDIEAQYKLARQWTAAVGSNNLFDRYPDRVRQTNAATYGGALPYNFINPVGVNGAYFYGKLTYTF</sequence>
<comment type="caution">
    <text evidence="15">The sequence shown here is derived from an EMBL/GenBank/DDBJ whole genome shotgun (WGS) entry which is preliminary data.</text>
</comment>
<evidence type="ECO:0000256" key="4">
    <source>
        <dbReference type="ARBA" id="ARBA00022452"/>
    </source>
</evidence>
<dbReference type="SUPFAM" id="SSF56935">
    <property type="entry name" value="Porins"/>
    <property type="match status" value="1"/>
</dbReference>
<evidence type="ECO:0000259" key="14">
    <source>
        <dbReference type="Pfam" id="PF07715"/>
    </source>
</evidence>
<evidence type="ECO:0000313" key="15">
    <source>
        <dbReference type="EMBL" id="MTW05037.1"/>
    </source>
</evidence>
<comment type="subcellular location">
    <subcellularLocation>
        <location evidence="1 10">Cell outer membrane</location>
        <topology evidence="1 10">Multi-pass membrane protein</topology>
    </subcellularLocation>
</comment>
<evidence type="ECO:0000256" key="3">
    <source>
        <dbReference type="ARBA" id="ARBA00022448"/>
    </source>
</evidence>
<proteinExistence type="inferred from homology"/>
<comment type="similarity">
    <text evidence="2 10 11">Belongs to the TonB-dependent receptor family.</text>
</comment>
<evidence type="ECO:0000256" key="10">
    <source>
        <dbReference type="PROSITE-ProRule" id="PRU01360"/>
    </source>
</evidence>
<evidence type="ECO:0000256" key="1">
    <source>
        <dbReference type="ARBA" id="ARBA00004571"/>
    </source>
</evidence>
<evidence type="ECO:0000256" key="6">
    <source>
        <dbReference type="ARBA" id="ARBA00023077"/>
    </source>
</evidence>
<reference evidence="15 16" key="1">
    <citation type="submission" date="2019-11" db="EMBL/GenBank/DDBJ databases">
        <title>Type strains purchased from KCTC, JCM and DSMZ.</title>
        <authorList>
            <person name="Lu H."/>
        </authorList>
    </citation>
    <scope>NUCLEOTIDE SEQUENCE [LARGE SCALE GENOMIC DNA]</scope>
    <source>
        <strain evidence="15 16">KCTC 42409</strain>
    </source>
</reference>
<dbReference type="PANTHER" id="PTHR47234">
    <property type="match status" value="1"/>
</dbReference>